<proteinExistence type="predicted"/>
<dbReference type="AlphaFoldDB" id="A0AAX2DEW5"/>
<dbReference type="InterPro" id="IPR021352">
    <property type="entry name" value="DUF2971"/>
</dbReference>
<evidence type="ECO:0000313" key="1">
    <source>
        <dbReference type="EMBL" id="SDU62101.1"/>
    </source>
</evidence>
<evidence type="ECO:0008006" key="3">
    <source>
        <dbReference type="Google" id="ProtNLM"/>
    </source>
</evidence>
<dbReference type="GeneID" id="76213789"/>
<gene>
    <name evidence="1" type="ORF">SAMN05216476_3710</name>
</gene>
<dbReference type="RefSeq" id="WP_047698738.1">
    <property type="nucleotide sequence ID" value="NZ_LT629790.1"/>
</dbReference>
<sequence>MGLYKYVTADTAKRILDGSIRFTQPGAFNDPFELLPQLIITKDIEQHVRTFSYCVLSPRRKGLDRSHIAVDDKYCSDIQSRQLMGEFNEKLGILCLSRNRESLLMWGHYASEYSGAVIEFDEHHEFFSGLHAVKYQKRRPAFNISDFYEQPVPIADLCVKSNVWSYEKEVRIVRSAVDLTKAEKMLNNFPILTMDIPIECIKSIYMGERMNLQNQKDIWSRVENTNISLSLAAVANWDYAFRYDVIKFPGPLISSPLITPRTAHIFKDDPGDFGDVARWVIENHELSDFVNRKC</sequence>
<protein>
    <recommendedName>
        <fullName evidence="3">DUF2971 domain-containing protein</fullName>
    </recommendedName>
</protein>
<dbReference type="EMBL" id="LT629790">
    <property type="protein sequence ID" value="SDU62101.1"/>
    <property type="molecule type" value="Genomic_DNA"/>
</dbReference>
<dbReference type="Proteomes" id="UP000183772">
    <property type="component" value="Chromosome I"/>
</dbReference>
<organism evidence="1 2">
    <name type="scientific">Pseudomonas mediterranea</name>
    <dbReference type="NCBI Taxonomy" id="183795"/>
    <lineage>
        <taxon>Bacteria</taxon>
        <taxon>Pseudomonadati</taxon>
        <taxon>Pseudomonadota</taxon>
        <taxon>Gammaproteobacteria</taxon>
        <taxon>Pseudomonadales</taxon>
        <taxon>Pseudomonadaceae</taxon>
        <taxon>Pseudomonas</taxon>
    </lineage>
</organism>
<accession>A0AAX2DEW5</accession>
<reference evidence="1 2" key="1">
    <citation type="submission" date="2016-10" db="EMBL/GenBank/DDBJ databases">
        <authorList>
            <person name="Varghese N."/>
            <person name="Submissions S."/>
        </authorList>
    </citation>
    <scope>NUCLEOTIDE SEQUENCE [LARGE SCALE GENOMIC DNA]</scope>
    <source>
        <strain evidence="1 2">DSM 16733</strain>
    </source>
</reference>
<keyword evidence="2" id="KW-1185">Reference proteome</keyword>
<dbReference type="Pfam" id="PF11185">
    <property type="entry name" value="DUF2971"/>
    <property type="match status" value="1"/>
</dbReference>
<name>A0AAX2DEW5_9PSED</name>
<evidence type="ECO:0000313" key="2">
    <source>
        <dbReference type="Proteomes" id="UP000183772"/>
    </source>
</evidence>